<accession>A0A3Q9NN52</accession>
<reference evidence="2" key="1">
    <citation type="journal article" date="2019" name="PLoS ONE">
        <title>Hiding in plain sight: New virus genomes discovered via a systematic analysis of fungal public transcriptomes.</title>
        <authorList>
            <person name="Gilbert K.B."/>
            <person name="Holcomb E.E."/>
            <person name="Allscheid R.L."/>
            <person name="Carrington J.C."/>
        </authorList>
    </citation>
    <scope>NUCLEOTIDE SEQUENCE</scope>
    <source>
        <strain evidence="2">NdFv1FGSC8579</strain>
    </source>
</reference>
<evidence type="ECO:0000313" key="2">
    <source>
        <dbReference type="EMBL" id="AZT88658.1"/>
    </source>
</evidence>
<evidence type="ECO:0000256" key="1">
    <source>
        <dbReference type="SAM" id="MobiDB-lite"/>
    </source>
</evidence>
<evidence type="ECO:0000313" key="4">
    <source>
        <dbReference type="Proteomes" id="UP000831989"/>
    </source>
</evidence>
<feature type="region of interest" description="Disordered" evidence="1">
    <location>
        <begin position="444"/>
        <end position="470"/>
    </location>
</feature>
<sequence length="522" mass="56976">MRGAKQCLRACSVNMDANNLNNAQGLKNNGNLPPTTEITSTLPAKAGSSVLQGKEEQEIDLRSEASESHTVRAEVCAALSNNVNWGTVAGKPVATLSVDQFESLQKKLSELIADGTPHTVSNETLIDLNRQLVDAKLKAQTFSDQIARDKATIVELTDLVNKYKAEVQSSSARLAEAQRKFQEQTEPLKAALKQVETQSRDTSVAISKAKTAGDKVAEAELLSAKSKMAQEITALQHNLRAANLALEQAKASNKRLSAGLVEVTADLNMAKARIRSQSLPLSFAHAASQGIKAASDATKSFGAMLAKKHVEALMKLEVSLTGEPRSTLFSATRVVMQSKNLKVRAYAGPLSQLRSWYLVTSYNEFDKFKPVVQELFDALLGRRPLHTAEELSNLMTSLLAKKIRTKKIVSKLGYPTLLSCVDSELALADIYAKATARVEASEELDAAGVPLPPSENGDHDTDDSEEPQHPGAWKTIRSWFLAWVPSREDESPVKRAPWYRRALNSTKSAFRGAINYFKSIFT</sequence>
<organism evidence="3">
    <name type="scientific">Neurospora discreta fusarivirus 1</name>
    <dbReference type="NCBI Taxonomy" id="2501219"/>
    <lineage>
        <taxon>Viruses</taxon>
        <taxon>Riboviria</taxon>
        <taxon>Orthornavirae</taxon>
        <taxon>Pisuviricota</taxon>
        <taxon>Duplopiviricetes</taxon>
        <taxon>Durnavirales</taxon>
        <taxon>Fusariviridae</taxon>
        <taxon>Alphafusarivirus</taxon>
        <taxon>Alphafusarivirus neurosporae</taxon>
    </lineage>
</organism>
<evidence type="ECO:0000313" key="3">
    <source>
        <dbReference type="EMBL" id="BCL64193.1"/>
    </source>
</evidence>
<name>A0A3Q9NN52_9VIRU</name>
<reference evidence="3" key="2">
    <citation type="journal article" date="2020" name="Nat">
        <title>Establishment of Neurospora crassa as a model organism for fungal virology.</title>
        <authorList>
            <person name="Honda S."/>
            <person name="Eusebio-Cope A."/>
            <person name="Miyashita S."/>
            <person name="Yokoyama A."/>
            <person name="Aulia A."/>
            <person name="Shahi S."/>
            <person name="Kondo H."/>
            <person name="Suzuki N."/>
        </authorList>
    </citation>
    <scope>NUCLEOTIDE SEQUENCE</scope>
    <source>
        <strain evidence="3">NdFV1-W683</strain>
    </source>
</reference>
<gene>
    <name evidence="3" type="primary">ORF2</name>
    <name evidence="2" type="ORF">NdFV1_gp2</name>
</gene>
<protein>
    <submittedName>
        <fullName evidence="3">Uncharacterized protein</fullName>
    </submittedName>
</protein>
<keyword evidence="4" id="KW-1185">Reference proteome</keyword>
<dbReference type="EMBL" id="MK279503">
    <property type="protein sequence ID" value="AZT88658.1"/>
    <property type="molecule type" value="Genomic_RNA"/>
</dbReference>
<dbReference type="EMBL" id="LC586029">
    <property type="protein sequence ID" value="BCL64193.1"/>
    <property type="molecule type" value="Genomic_RNA"/>
</dbReference>
<dbReference type="Proteomes" id="UP000831989">
    <property type="component" value="Segment"/>
</dbReference>
<proteinExistence type="predicted"/>